<evidence type="ECO:0000313" key="3">
    <source>
        <dbReference type="Proteomes" id="UP000289775"/>
    </source>
</evidence>
<dbReference type="AlphaFoldDB" id="A0A444WBZ5"/>
<dbReference type="RefSeq" id="WP_129750810.1">
    <property type="nucleotide sequence ID" value="NZ_JUIW01000005.1"/>
</dbReference>
<feature type="signal peptide" evidence="1">
    <location>
        <begin position="1"/>
        <end position="22"/>
    </location>
</feature>
<name>A0A444WBZ5_9FLAO</name>
<accession>A0A444WBZ5</accession>
<feature type="chain" id="PRO_5019078825" description="Lipoprotein" evidence="1">
    <location>
        <begin position="23"/>
        <end position="220"/>
    </location>
</feature>
<protein>
    <recommendedName>
        <fullName evidence="4">Lipoprotein</fullName>
    </recommendedName>
</protein>
<evidence type="ECO:0000313" key="2">
    <source>
        <dbReference type="EMBL" id="RYJ43335.1"/>
    </source>
</evidence>
<gene>
    <name evidence="2" type="ORF">NU09_1673</name>
</gene>
<keyword evidence="3" id="KW-1185">Reference proteome</keyword>
<proteinExistence type="predicted"/>
<dbReference type="Proteomes" id="UP000289775">
    <property type="component" value="Unassembled WGS sequence"/>
</dbReference>
<evidence type="ECO:0000256" key="1">
    <source>
        <dbReference type="SAM" id="SignalP"/>
    </source>
</evidence>
<reference evidence="2 3" key="1">
    <citation type="submission" date="2014-12" db="EMBL/GenBank/DDBJ databases">
        <title>Genome sequence of Flavobacterium beibuense RSKm HC5.</title>
        <authorList>
            <person name="Kim J.F."/>
            <person name="Song J.Y."/>
            <person name="Kwak M.-J."/>
            <person name="Lee S.-W."/>
        </authorList>
    </citation>
    <scope>NUCLEOTIDE SEQUENCE [LARGE SCALE GENOMIC DNA]</scope>
    <source>
        <strain evidence="2 3">RSKm HC5</strain>
    </source>
</reference>
<sequence>MKTKKLLLSILIFTLCSLQCNAQDEPGIKMTSPEIKTDKAVLDLMSWQKIGYENVEFTGKDLKGKDYYLVSKEIWDGEIKKTDTLINTTSHMLFKKAEDTLKITVMTGKESEKKLRTQFDFGRFSLENTYESLPTDDYSMRTYGRLVAIEPNKPFYAFAYILPYEKDNGKYYCAVEGSGKDIESWGKLFNIKHYILFEMCFFDRPKDEDSKTQNFTIITN</sequence>
<comment type="caution">
    <text evidence="2">The sequence shown here is derived from an EMBL/GenBank/DDBJ whole genome shotgun (WGS) entry which is preliminary data.</text>
</comment>
<dbReference type="OrthoDB" id="883791at2"/>
<keyword evidence="1" id="KW-0732">Signal</keyword>
<dbReference type="EMBL" id="JUIW01000005">
    <property type="protein sequence ID" value="RYJ43335.1"/>
    <property type="molecule type" value="Genomic_DNA"/>
</dbReference>
<organism evidence="2 3">
    <name type="scientific">Flavobacterium beibuense</name>
    <dbReference type="NCBI Taxonomy" id="657326"/>
    <lineage>
        <taxon>Bacteria</taxon>
        <taxon>Pseudomonadati</taxon>
        <taxon>Bacteroidota</taxon>
        <taxon>Flavobacteriia</taxon>
        <taxon>Flavobacteriales</taxon>
        <taxon>Flavobacteriaceae</taxon>
        <taxon>Flavobacterium</taxon>
    </lineage>
</organism>
<evidence type="ECO:0008006" key="4">
    <source>
        <dbReference type="Google" id="ProtNLM"/>
    </source>
</evidence>